<feature type="domain" description="DUF1468" evidence="2">
    <location>
        <begin position="11"/>
        <end position="151"/>
    </location>
</feature>
<dbReference type="STRING" id="311180.SAMN04488050_11848"/>
<reference evidence="4" key="1">
    <citation type="submission" date="2016-10" db="EMBL/GenBank/DDBJ databases">
        <authorList>
            <person name="Varghese N."/>
            <person name="Submissions S."/>
        </authorList>
    </citation>
    <scope>NUCLEOTIDE SEQUENCE [LARGE SCALE GENOMIC DNA]</scope>
    <source>
        <strain evidence="4">DSM 26894</strain>
    </source>
</reference>
<protein>
    <submittedName>
        <fullName evidence="3">Putative tricarboxylic transport membrane protein</fullName>
    </submittedName>
</protein>
<feature type="transmembrane region" description="Helical" evidence="1">
    <location>
        <begin position="42"/>
        <end position="61"/>
    </location>
</feature>
<dbReference type="EMBL" id="FOZW01000018">
    <property type="protein sequence ID" value="SFT23814.1"/>
    <property type="molecule type" value="Genomic_DNA"/>
</dbReference>
<keyword evidence="4" id="KW-1185">Reference proteome</keyword>
<dbReference type="Proteomes" id="UP000199392">
    <property type="component" value="Unassembled WGS sequence"/>
</dbReference>
<keyword evidence="1" id="KW-1133">Transmembrane helix</keyword>
<evidence type="ECO:0000313" key="4">
    <source>
        <dbReference type="Proteomes" id="UP000199392"/>
    </source>
</evidence>
<evidence type="ECO:0000256" key="1">
    <source>
        <dbReference type="SAM" id="Phobius"/>
    </source>
</evidence>
<dbReference type="InterPro" id="IPR009936">
    <property type="entry name" value="DUF1468"/>
</dbReference>
<dbReference type="RefSeq" id="WP_176806902.1">
    <property type="nucleotide sequence ID" value="NZ_FNCL01000019.1"/>
</dbReference>
<name>A0A1I6WE33_9RHOB</name>
<evidence type="ECO:0000313" key="3">
    <source>
        <dbReference type="EMBL" id="SFT23814.1"/>
    </source>
</evidence>
<evidence type="ECO:0000259" key="2">
    <source>
        <dbReference type="Pfam" id="PF07331"/>
    </source>
</evidence>
<proteinExistence type="predicted"/>
<gene>
    <name evidence="3" type="ORF">SAMN04488050_11848</name>
</gene>
<keyword evidence="1" id="KW-0472">Membrane</keyword>
<dbReference type="Pfam" id="PF07331">
    <property type="entry name" value="TctB"/>
    <property type="match status" value="1"/>
</dbReference>
<keyword evidence="1" id="KW-0812">Transmembrane</keyword>
<sequence>MILREQKADLWIGTGLLLLCGFAGWRATYIKQGFNSSAAGPSFMPWLVIALIALLSVLLIVRALRAEHDPQTDIVMPGKRTLAAMAGFTLLMICYAVAFMPVGYLPSTLVAFIVGLILLGERNWLLVVLFPVGMTLAIYFGFTELLSVWLP</sequence>
<organism evidence="3 4">
    <name type="scientific">Alloyangia pacifica</name>
    <dbReference type="NCBI Taxonomy" id="311180"/>
    <lineage>
        <taxon>Bacteria</taxon>
        <taxon>Pseudomonadati</taxon>
        <taxon>Pseudomonadota</taxon>
        <taxon>Alphaproteobacteria</taxon>
        <taxon>Rhodobacterales</taxon>
        <taxon>Roseobacteraceae</taxon>
        <taxon>Alloyangia</taxon>
    </lineage>
</organism>
<feature type="transmembrane region" description="Helical" evidence="1">
    <location>
        <begin position="82"/>
        <end position="104"/>
    </location>
</feature>
<dbReference type="AlphaFoldDB" id="A0A1I6WE33"/>
<accession>A0A1I6WE33</accession>
<feature type="transmembrane region" description="Helical" evidence="1">
    <location>
        <begin position="124"/>
        <end position="150"/>
    </location>
</feature>